<dbReference type="STRING" id="1379270.GEMMAAP_10390"/>
<dbReference type="EMBL" id="CP011454">
    <property type="protein sequence ID" value="AMW06752.1"/>
    <property type="molecule type" value="Genomic_DNA"/>
</dbReference>
<reference evidence="3 4" key="2">
    <citation type="journal article" date="2016" name="Environ. Microbiol. Rep.">
        <title>Metagenomic evidence for the presence of phototrophic Gemmatimonadetes bacteria in diverse environments.</title>
        <authorList>
            <person name="Zeng Y."/>
            <person name="Baumbach J."/>
            <person name="Barbosa E.G."/>
            <person name="Azevedo V."/>
            <person name="Zhang C."/>
            <person name="Koblizek M."/>
        </authorList>
    </citation>
    <scope>NUCLEOTIDE SEQUENCE [LARGE SCALE GENOMIC DNA]</scope>
    <source>
        <strain evidence="3 4">AP64</strain>
    </source>
</reference>
<accession>A0A145Q3I3</accession>
<organism evidence="3 4">
    <name type="scientific">Gemmatimonas phototrophica</name>
    <dbReference type="NCBI Taxonomy" id="1379270"/>
    <lineage>
        <taxon>Bacteria</taxon>
        <taxon>Pseudomonadati</taxon>
        <taxon>Gemmatimonadota</taxon>
        <taxon>Gemmatimonadia</taxon>
        <taxon>Gemmatimonadales</taxon>
        <taxon>Gemmatimonadaceae</taxon>
        <taxon>Gemmatimonas</taxon>
    </lineage>
</organism>
<dbReference type="InterPro" id="IPR050789">
    <property type="entry name" value="Diverse_Enzym_Activities"/>
</dbReference>
<reference evidence="3 4" key="1">
    <citation type="journal article" date="2014" name="Proc. Natl. Acad. Sci. U.S.A.">
        <title>Functional type 2 photosynthetic reaction centers found in the rare bacterial phylum Gemmatimonadetes.</title>
        <authorList>
            <person name="Zeng Y."/>
            <person name="Feng F."/>
            <person name="Medova H."/>
            <person name="Dean J."/>
            <person name="Koblizek M."/>
        </authorList>
    </citation>
    <scope>NUCLEOTIDE SEQUENCE [LARGE SCALE GENOMIC DNA]</scope>
    <source>
        <strain evidence="3 4">AP64</strain>
    </source>
</reference>
<dbReference type="eggNOG" id="COG1680">
    <property type="taxonomic scope" value="Bacteria"/>
</dbReference>
<evidence type="ECO:0000313" key="3">
    <source>
        <dbReference type="EMBL" id="AMW06752.1"/>
    </source>
</evidence>
<evidence type="ECO:0000313" key="4">
    <source>
        <dbReference type="Proteomes" id="UP000076404"/>
    </source>
</evidence>
<dbReference type="GO" id="GO:0016787">
    <property type="term" value="F:hydrolase activity"/>
    <property type="evidence" value="ECO:0007669"/>
    <property type="project" value="UniProtKB-KW"/>
</dbReference>
<protein>
    <recommendedName>
        <fullName evidence="2">Beta-lactamase-related domain-containing protein</fullName>
    </recommendedName>
</protein>
<name>A0A145Q3I3_9BACT</name>
<evidence type="ECO:0000256" key="1">
    <source>
        <dbReference type="ARBA" id="ARBA00022801"/>
    </source>
</evidence>
<gene>
    <name evidence="3" type="ORF">GEMMAAP_10390</name>
</gene>
<proteinExistence type="predicted"/>
<dbReference type="AlphaFoldDB" id="A0A145Q3I3"/>
<dbReference type="InterPro" id="IPR012338">
    <property type="entry name" value="Beta-lactam/transpept-like"/>
</dbReference>
<dbReference type="PANTHER" id="PTHR43283:SF11">
    <property type="entry name" value="BETA-LACTAMASE-RELATED DOMAIN-CONTAINING PROTEIN"/>
    <property type="match status" value="1"/>
</dbReference>
<dbReference type="KEGG" id="gph:GEMMAAP_10390"/>
<dbReference type="Pfam" id="PF00144">
    <property type="entry name" value="Beta-lactamase"/>
    <property type="match status" value="1"/>
</dbReference>
<dbReference type="PANTHER" id="PTHR43283">
    <property type="entry name" value="BETA-LACTAMASE-RELATED"/>
    <property type="match status" value="1"/>
</dbReference>
<keyword evidence="1" id="KW-0378">Hydrolase</keyword>
<feature type="domain" description="Beta-lactamase-related" evidence="2">
    <location>
        <begin position="16"/>
        <end position="340"/>
    </location>
</feature>
<evidence type="ECO:0000259" key="2">
    <source>
        <dbReference type="Pfam" id="PF00144"/>
    </source>
</evidence>
<dbReference type="InterPro" id="IPR001466">
    <property type="entry name" value="Beta-lactam-related"/>
</dbReference>
<dbReference type="Proteomes" id="UP000076404">
    <property type="component" value="Chromosome"/>
</dbReference>
<dbReference type="Gene3D" id="3.40.710.10">
    <property type="entry name" value="DD-peptidase/beta-lactamase superfamily"/>
    <property type="match status" value="1"/>
</dbReference>
<sequence length="366" mass="39809">MSLVSAEVHRTVLDSVRRVVDQAVHEGAFPGAYAVIGTREGILAEYGAGRLDSADASRPTARTIWDLASLTKVVGTTSALLQLVGSGRVVLDTPVVRYLPEWTVPGAQRVTVRHLLSHSAGLPAWRALYKETDTPSEAWRQVLATPLDTVPGTRFLYSDLGFMLLGRLVERVSGTALADFDVQRVFLPAGMMETRYLPPTSWRSRIAPTEQDPWRQRKVRGEVHDENAARVGGVSGHAGLFSTAHDLARFARLYLNEGTLDGTTVFDAATVRSFIQVQDTAISRRALGWETPTGRNSAGQRMTPMAFGHTGFTGTSLWMDPGQNLFVLLLTNRVNPTRQNTRIGTVRTALADAVVGALPRVSPGTP</sequence>
<dbReference type="SUPFAM" id="SSF56601">
    <property type="entry name" value="beta-lactamase/transpeptidase-like"/>
    <property type="match status" value="1"/>
</dbReference>
<keyword evidence="4" id="KW-1185">Reference proteome</keyword>